<proteinExistence type="inferred from homology"/>
<evidence type="ECO:0000256" key="1">
    <source>
        <dbReference type="ARBA" id="ARBA00004141"/>
    </source>
</evidence>
<feature type="transmembrane region" description="Helical" evidence="6">
    <location>
        <begin position="104"/>
        <end position="129"/>
    </location>
</feature>
<dbReference type="PANTHER" id="PTHR30569:SF0">
    <property type="entry name" value="CYTOSINE PERMEASE"/>
    <property type="match status" value="1"/>
</dbReference>
<evidence type="ECO:0000313" key="8">
    <source>
        <dbReference type="Proteomes" id="UP000264310"/>
    </source>
</evidence>
<feature type="transmembrane region" description="Helical" evidence="6">
    <location>
        <begin position="208"/>
        <end position="227"/>
    </location>
</feature>
<keyword evidence="8" id="KW-1185">Reference proteome</keyword>
<evidence type="ECO:0000313" key="7">
    <source>
        <dbReference type="EMBL" id="RFC64450.1"/>
    </source>
</evidence>
<comment type="subcellular location">
    <subcellularLocation>
        <location evidence="1">Membrane</location>
        <topology evidence="1">Multi-pass membrane protein</topology>
    </subcellularLocation>
</comment>
<feature type="transmembrane region" description="Helical" evidence="6">
    <location>
        <begin position="340"/>
        <end position="362"/>
    </location>
</feature>
<dbReference type="Proteomes" id="UP000264310">
    <property type="component" value="Unassembled WGS sequence"/>
</dbReference>
<evidence type="ECO:0000256" key="2">
    <source>
        <dbReference type="ARBA" id="ARBA00008974"/>
    </source>
</evidence>
<feature type="transmembrane region" description="Helical" evidence="6">
    <location>
        <begin position="239"/>
        <end position="265"/>
    </location>
</feature>
<evidence type="ECO:0000256" key="6">
    <source>
        <dbReference type="SAM" id="Phobius"/>
    </source>
</evidence>
<dbReference type="PANTHER" id="PTHR30569">
    <property type="entry name" value="CYTOSINE TRANSPORTER CODB"/>
    <property type="match status" value="1"/>
</dbReference>
<reference evidence="7 8" key="1">
    <citation type="submission" date="2018-08" db="EMBL/GenBank/DDBJ databases">
        <title>Fulvimarina sp. 85, whole genome shotgun sequence.</title>
        <authorList>
            <person name="Tuo L."/>
        </authorList>
    </citation>
    <scope>NUCLEOTIDE SEQUENCE [LARGE SCALE GENOMIC DNA]</scope>
    <source>
        <strain evidence="7 8">85</strain>
    </source>
</reference>
<name>A0A371X5E7_9HYPH</name>
<organism evidence="7 8">
    <name type="scientific">Fulvimarina endophytica</name>
    <dbReference type="NCBI Taxonomy" id="2293836"/>
    <lineage>
        <taxon>Bacteria</taxon>
        <taxon>Pseudomonadati</taxon>
        <taxon>Pseudomonadota</taxon>
        <taxon>Alphaproteobacteria</taxon>
        <taxon>Hyphomicrobiales</taxon>
        <taxon>Aurantimonadaceae</taxon>
        <taxon>Fulvimarina</taxon>
    </lineage>
</organism>
<sequence length="434" mass="45765">MSTHPAAPKPNEDYPLSEVPMGDRKSFWSLAIILLGFTFFTATMFAGGQIGTAFPFWPDLVLVIFAGNLLLGLYVAVLSHIGFKTGLNTALLSRFGFGRIGARLSDLLLGFTQIAWYGWGTATIAVVLLRMAGADPDQSPLMLNGLIVFFGLAFCLTAYVGYRGLELLSIVAVPAILVLLALSIVLALRDAGGIAGLASGEPTTSLGIGAAIAIVFGTFVSGGTQATNWTRFAAKSSHAVGGAFLAFFIGNGLMVATGAIGALVYQQPDVVDVLVLQGLTLFGIAMLFLNLWTTQDNTIYNFSVVGCAAFATPRRRLVTVIGALIGTGLALMRIDLHLVPFLLALGTFIPPIGGVIMADFFVRHRGRYPALATAAIPAFNWPGLAAYAIGCVAGLVSPGVPPVNAILAAFLAYWLLDRLIGTKIDAVRPERVDR</sequence>
<dbReference type="OrthoDB" id="9809167at2"/>
<dbReference type="InterPro" id="IPR001248">
    <property type="entry name" value="Pur-cyt_permease"/>
</dbReference>
<dbReference type="RefSeq" id="WP_116682867.1">
    <property type="nucleotide sequence ID" value="NZ_QURL01000003.1"/>
</dbReference>
<dbReference type="Gene3D" id="1.10.4160.10">
    <property type="entry name" value="Hydantoin permease"/>
    <property type="match status" value="1"/>
</dbReference>
<gene>
    <name evidence="7" type="ORF">DYI37_09090</name>
</gene>
<feature type="transmembrane region" description="Helical" evidence="6">
    <location>
        <begin position="402"/>
        <end position="421"/>
    </location>
</feature>
<dbReference type="AlphaFoldDB" id="A0A371X5E7"/>
<feature type="transmembrane region" description="Helical" evidence="6">
    <location>
        <begin position="374"/>
        <end position="396"/>
    </location>
</feature>
<dbReference type="Pfam" id="PF02133">
    <property type="entry name" value="Transp_cyt_pur"/>
    <property type="match status" value="1"/>
</dbReference>
<dbReference type="InterPro" id="IPR030191">
    <property type="entry name" value="CodB"/>
</dbReference>
<feature type="transmembrane region" description="Helical" evidence="6">
    <location>
        <begin position="141"/>
        <end position="160"/>
    </location>
</feature>
<protein>
    <submittedName>
        <fullName evidence="7">Cytosine permease</fullName>
    </submittedName>
</protein>
<keyword evidence="3 6" id="KW-0812">Transmembrane</keyword>
<dbReference type="GO" id="GO:0005886">
    <property type="term" value="C:plasma membrane"/>
    <property type="evidence" value="ECO:0007669"/>
    <property type="project" value="TreeGrafter"/>
</dbReference>
<dbReference type="NCBIfam" id="NF008241">
    <property type="entry name" value="PRK11017.1"/>
    <property type="match status" value="1"/>
</dbReference>
<keyword evidence="5 6" id="KW-0472">Membrane</keyword>
<comment type="similarity">
    <text evidence="2">Belongs to the purine-cytosine permease (2.A.39) family.</text>
</comment>
<feature type="transmembrane region" description="Helical" evidence="6">
    <location>
        <begin position="60"/>
        <end position="83"/>
    </location>
</feature>
<evidence type="ECO:0000256" key="4">
    <source>
        <dbReference type="ARBA" id="ARBA00022989"/>
    </source>
</evidence>
<feature type="transmembrane region" description="Helical" evidence="6">
    <location>
        <begin position="167"/>
        <end position="188"/>
    </location>
</feature>
<dbReference type="EMBL" id="QURL01000003">
    <property type="protein sequence ID" value="RFC64450.1"/>
    <property type="molecule type" value="Genomic_DNA"/>
</dbReference>
<evidence type="ECO:0000256" key="3">
    <source>
        <dbReference type="ARBA" id="ARBA00022692"/>
    </source>
</evidence>
<feature type="transmembrane region" description="Helical" evidence="6">
    <location>
        <begin position="27"/>
        <end position="48"/>
    </location>
</feature>
<feature type="transmembrane region" description="Helical" evidence="6">
    <location>
        <begin position="271"/>
        <end position="292"/>
    </location>
</feature>
<feature type="transmembrane region" description="Helical" evidence="6">
    <location>
        <begin position="317"/>
        <end position="334"/>
    </location>
</feature>
<accession>A0A371X5E7</accession>
<dbReference type="CDD" id="cd11484">
    <property type="entry name" value="SLC-NCS1sbd_CobB-like"/>
    <property type="match status" value="1"/>
</dbReference>
<comment type="caution">
    <text evidence="7">The sequence shown here is derived from an EMBL/GenBank/DDBJ whole genome shotgun (WGS) entry which is preliminary data.</text>
</comment>
<dbReference type="GO" id="GO:0015209">
    <property type="term" value="F:cytosine transmembrane transporter activity"/>
    <property type="evidence" value="ECO:0007669"/>
    <property type="project" value="InterPro"/>
</dbReference>
<evidence type="ECO:0000256" key="5">
    <source>
        <dbReference type="ARBA" id="ARBA00023136"/>
    </source>
</evidence>
<keyword evidence="4 6" id="KW-1133">Transmembrane helix</keyword>